<dbReference type="PATRIC" id="fig|1459.3.peg.5634"/>
<accession>A0A0M0GJ29</accession>
<dbReference type="Proteomes" id="UP000037109">
    <property type="component" value="Unassembled WGS sequence"/>
</dbReference>
<protein>
    <submittedName>
        <fullName evidence="1">Uncharacterized protein</fullName>
    </submittedName>
</protein>
<sequence>MYIKLYQYHIRPENEQELMLIQQEAGQIYRKYIAVQTKILKSRIDETKWTELNFYKSEDDYQNKLPLINMDPDIPGLYKRFQSILISDIREEDYEECH</sequence>
<dbReference type="AlphaFoldDB" id="A0A0M0GJ29"/>
<evidence type="ECO:0000313" key="2">
    <source>
        <dbReference type="Proteomes" id="UP000037109"/>
    </source>
</evidence>
<dbReference type="OrthoDB" id="2376332at2"/>
<reference evidence="2" key="1">
    <citation type="submission" date="2015-07" db="EMBL/GenBank/DDBJ databases">
        <title>Fjat-10036 dsm4.</title>
        <authorList>
            <person name="Liu B."/>
            <person name="Wang J."/>
            <person name="Zhu Y."/>
            <person name="Liu G."/>
            <person name="Chen Q."/>
            <person name="Chen Z."/>
            <person name="Lan J."/>
            <person name="Che J."/>
            <person name="Ge C."/>
            <person name="Shi H."/>
            <person name="Pan Z."/>
            <person name="Liu X."/>
        </authorList>
    </citation>
    <scope>NUCLEOTIDE SEQUENCE [LARGE SCALE GENOMIC DNA]</scope>
    <source>
        <strain evidence="2">DSM 4</strain>
    </source>
</reference>
<comment type="caution">
    <text evidence="1">The sequence shown here is derived from an EMBL/GenBank/DDBJ whole genome shotgun (WGS) entry which is preliminary data.</text>
</comment>
<evidence type="ECO:0000313" key="1">
    <source>
        <dbReference type="EMBL" id="KON89864.1"/>
    </source>
</evidence>
<dbReference type="EMBL" id="LGUF01000007">
    <property type="protein sequence ID" value="KON89864.1"/>
    <property type="molecule type" value="Genomic_DNA"/>
</dbReference>
<name>A0A0M0GJ29_SPOGL</name>
<gene>
    <name evidence="1" type="ORF">AF332_25630</name>
</gene>
<proteinExistence type="predicted"/>
<organism evidence="1 2">
    <name type="scientific">Sporosarcina globispora</name>
    <name type="common">Bacillus globisporus</name>
    <dbReference type="NCBI Taxonomy" id="1459"/>
    <lineage>
        <taxon>Bacteria</taxon>
        <taxon>Bacillati</taxon>
        <taxon>Bacillota</taxon>
        <taxon>Bacilli</taxon>
        <taxon>Bacillales</taxon>
        <taxon>Caryophanaceae</taxon>
        <taxon>Sporosarcina</taxon>
    </lineage>
</organism>
<keyword evidence="2" id="KW-1185">Reference proteome</keyword>
<dbReference type="RefSeq" id="WP_053437229.1">
    <property type="nucleotide sequence ID" value="NZ_LGUF01000007.1"/>
</dbReference>